<sequence length="209" mass="22281">RGHAAVMTYEVQQTRWDRIIRRVSGSVGPGSRVSETLSELFPVLDVERVPGELLLLGGTRLGLAGFPVDAGVGDFAGEQISNPAGSNALITITRVMISSEVDDRILWGTVHALLATALPTAARLRDTREVFPTQPVGVLRISAALAAPIDSLSQLSVLARSPLVIEDVNGVAILAPGTQFTVGSSIADAKIRASFQWRERAAEESELQF</sequence>
<comment type="caution">
    <text evidence="1">The sequence shown here is derived from an EMBL/GenBank/DDBJ whole genome shotgun (WGS) entry which is preliminary data.</text>
</comment>
<accession>A0A0F8ZQN7</accession>
<feature type="non-terminal residue" evidence="1">
    <location>
        <position position="1"/>
    </location>
</feature>
<name>A0A0F8ZQN7_9ZZZZ</name>
<gene>
    <name evidence="1" type="ORF">LCGC14_2941190</name>
</gene>
<protein>
    <submittedName>
        <fullName evidence="1">Uncharacterized protein</fullName>
    </submittedName>
</protein>
<reference evidence="1" key="1">
    <citation type="journal article" date="2015" name="Nature">
        <title>Complex archaea that bridge the gap between prokaryotes and eukaryotes.</title>
        <authorList>
            <person name="Spang A."/>
            <person name="Saw J.H."/>
            <person name="Jorgensen S.L."/>
            <person name="Zaremba-Niedzwiedzka K."/>
            <person name="Martijn J."/>
            <person name="Lind A.E."/>
            <person name="van Eijk R."/>
            <person name="Schleper C."/>
            <person name="Guy L."/>
            <person name="Ettema T.J."/>
        </authorList>
    </citation>
    <scope>NUCLEOTIDE SEQUENCE</scope>
</reference>
<proteinExistence type="predicted"/>
<dbReference type="AlphaFoldDB" id="A0A0F8ZQN7"/>
<organism evidence="1">
    <name type="scientific">marine sediment metagenome</name>
    <dbReference type="NCBI Taxonomy" id="412755"/>
    <lineage>
        <taxon>unclassified sequences</taxon>
        <taxon>metagenomes</taxon>
        <taxon>ecological metagenomes</taxon>
    </lineage>
</organism>
<dbReference type="EMBL" id="LAZR01058997">
    <property type="protein sequence ID" value="KKK68724.1"/>
    <property type="molecule type" value="Genomic_DNA"/>
</dbReference>
<evidence type="ECO:0000313" key="1">
    <source>
        <dbReference type="EMBL" id="KKK68724.1"/>
    </source>
</evidence>